<organism evidence="2 3">
    <name type="scientific">Caloramator mitchellensis</name>
    <dbReference type="NCBI Taxonomy" id="908809"/>
    <lineage>
        <taxon>Bacteria</taxon>
        <taxon>Bacillati</taxon>
        <taxon>Bacillota</taxon>
        <taxon>Clostridia</taxon>
        <taxon>Eubacteriales</taxon>
        <taxon>Clostridiaceae</taxon>
        <taxon>Caloramator</taxon>
    </lineage>
</organism>
<protein>
    <recommendedName>
        <fullName evidence="4">YvrJ protein family protein</fullName>
    </recommendedName>
</protein>
<evidence type="ECO:0000313" key="3">
    <source>
        <dbReference type="Proteomes" id="UP000052015"/>
    </source>
</evidence>
<dbReference type="AlphaFoldDB" id="A0A0R3K0D2"/>
<accession>A0A0R3K0D2</accession>
<keyword evidence="1" id="KW-1133">Transmembrane helix</keyword>
<keyword evidence="3" id="KW-1185">Reference proteome</keyword>
<dbReference type="Proteomes" id="UP000052015">
    <property type="component" value="Unassembled WGS sequence"/>
</dbReference>
<feature type="transmembrane region" description="Helical" evidence="1">
    <location>
        <begin position="6"/>
        <end position="28"/>
    </location>
</feature>
<sequence>MVNFIDFIAVIVTFGLPIAFIALIFIFVSIKIKSIETKLDKILKFIEAKE</sequence>
<comment type="caution">
    <text evidence="2">The sequence shown here is derived from an EMBL/GenBank/DDBJ whole genome shotgun (WGS) entry which is preliminary data.</text>
</comment>
<evidence type="ECO:0000256" key="1">
    <source>
        <dbReference type="SAM" id="Phobius"/>
    </source>
</evidence>
<proteinExistence type="predicted"/>
<gene>
    <name evidence="2" type="ORF">ABG79_01450</name>
</gene>
<name>A0A0R3K0D2_CALMK</name>
<dbReference type="EMBL" id="LKHP01000007">
    <property type="protein sequence ID" value="KRQ86700.1"/>
    <property type="molecule type" value="Genomic_DNA"/>
</dbReference>
<keyword evidence="1" id="KW-0812">Transmembrane</keyword>
<dbReference type="STRING" id="908809.ABG79_01450"/>
<evidence type="ECO:0000313" key="2">
    <source>
        <dbReference type="EMBL" id="KRQ86700.1"/>
    </source>
</evidence>
<evidence type="ECO:0008006" key="4">
    <source>
        <dbReference type="Google" id="ProtNLM"/>
    </source>
</evidence>
<keyword evidence="1" id="KW-0472">Membrane</keyword>
<reference evidence="2 3" key="1">
    <citation type="submission" date="2015-09" db="EMBL/GenBank/DDBJ databases">
        <title>Draft genome sequence of a Caloramator mitchellensis, a moderate thermophile from the Great Artesian Basin of Australia.</title>
        <authorList>
            <person name="Patel B.K."/>
        </authorList>
    </citation>
    <scope>NUCLEOTIDE SEQUENCE [LARGE SCALE GENOMIC DNA]</scope>
    <source>
        <strain evidence="2 3">VF08</strain>
    </source>
</reference>
<dbReference type="RefSeq" id="WP_160318228.1">
    <property type="nucleotide sequence ID" value="NZ_LKHP01000007.1"/>
</dbReference>